<evidence type="ECO:0000256" key="1">
    <source>
        <dbReference type="SAM" id="MobiDB-lite"/>
    </source>
</evidence>
<sequence length="431" mass="45941">MFEEICLVCGKHLDDYGLAYCSDDCQGRDITSPSISSSSSALSSPHLGGANGADVPPLMPSALGSALNNIRGRGPASLPLSAASAVWSAMGAQDDDDDEGASLVVRAEATDGSELAQDGISKLMYPSALQYARRPSGTNNHSTVPHVHKRMSSSTSSSSGGGHVRGIPRSAPPPSHSSTEDDEVFSDFDIEESDGPSERGSDGGKVKPIEKTKRPRNRTSLPAYFSLLQINSPSKSGVQLSPISSSSGRTVARPSPPTPKTTLTSRQVIDGYMPHTTPRGPRRVPAGSRNHIRSDSSESFSRSRAPPEPEIVTRPAGRDLRPRLDEVDWSSVPGQPSRGRATVRRNSSPPPKVLLGIENRGRTLAAARQAETFNRSRSGEKPRGRARTEELDGIGCLTEAPGFGHGRSGLLGRERDRDRERSLGFVSRIPL</sequence>
<feature type="compositionally biased region" description="Basic and acidic residues" evidence="1">
    <location>
        <begin position="196"/>
        <end position="212"/>
    </location>
</feature>
<feature type="compositionally biased region" description="Polar residues" evidence="1">
    <location>
        <begin position="234"/>
        <end position="249"/>
    </location>
</feature>
<feature type="compositionally biased region" description="Acidic residues" evidence="1">
    <location>
        <begin position="180"/>
        <end position="195"/>
    </location>
</feature>
<organism evidence="2 3">
    <name type="scientific">Agaricus bisporus var. burnettii</name>
    <dbReference type="NCBI Taxonomy" id="192524"/>
    <lineage>
        <taxon>Eukaryota</taxon>
        <taxon>Fungi</taxon>
        <taxon>Dikarya</taxon>
        <taxon>Basidiomycota</taxon>
        <taxon>Agaricomycotina</taxon>
        <taxon>Agaricomycetes</taxon>
        <taxon>Agaricomycetidae</taxon>
        <taxon>Agaricales</taxon>
        <taxon>Agaricineae</taxon>
        <taxon>Agaricaceae</taxon>
        <taxon>Agaricus</taxon>
    </lineage>
</organism>
<protein>
    <submittedName>
        <fullName evidence="2">Uncharacterized protein</fullName>
    </submittedName>
</protein>
<feature type="compositionally biased region" description="Basic and acidic residues" evidence="1">
    <location>
        <begin position="377"/>
        <end position="390"/>
    </location>
</feature>
<accession>A0A8H7KIN5</accession>
<evidence type="ECO:0000313" key="2">
    <source>
        <dbReference type="EMBL" id="KAF7778552.1"/>
    </source>
</evidence>
<comment type="caution">
    <text evidence="2">The sequence shown here is derived from an EMBL/GenBank/DDBJ whole genome shotgun (WGS) entry which is preliminary data.</text>
</comment>
<proteinExistence type="predicted"/>
<evidence type="ECO:0000313" key="3">
    <source>
        <dbReference type="Proteomes" id="UP000629468"/>
    </source>
</evidence>
<dbReference type="EMBL" id="JABXXO010000004">
    <property type="protein sequence ID" value="KAF7778552.1"/>
    <property type="molecule type" value="Genomic_DNA"/>
</dbReference>
<name>A0A8H7KIN5_AGABI</name>
<dbReference type="Proteomes" id="UP000629468">
    <property type="component" value="Unassembled WGS sequence"/>
</dbReference>
<feature type="compositionally biased region" description="Basic and acidic residues" evidence="1">
    <location>
        <begin position="316"/>
        <end position="326"/>
    </location>
</feature>
<feature type="region of interest" description="Disordered" evidence="1">
    <location>
        <begin position="234"/>
        <end position="353"/>
    </location>
</feature>
<feature type="region of interest" description="Disordered" evidence="1">
    <location>
        <begin position="133"/>
        <end position="220"/>
    </location>
</feature>
<feature type="compositionally biased region" description="Basic and acidic residues" evidence="1">
    <location>
        <begin position="412"/>
        <end position="422"/>
    </location>
</feature>
<gene>
    <name evidence="2" type="ORF">Agabi119p4_2897</name>
</gene>
<feature type="region of interest" description="Disordered" evidence="1">
    <location>
        <begin position="369"/>
        <end position="431"/>
    </location>
</feature>
<dbReference type="AlphaFoldDB" id="A0A8H7KIN5"/>
<reference evidence="2 3" key="1">
    <citation type="journal article" name="Sci. Rep.">
        <title>Telomere-to-telomere assembled and centromere annotated genomes of the two main subspecies of the button mushroom Agaricus bisporus reveal especially polymorphic chromosome ends.</title>
        <authorList>
            <person name="Sonnenberg A.S.M."/>
            <person name="Sedaghat-Telgerd N."/>
            <person name="Lavrijssen B."/>
            <person name="Ohm R.A."/>
            <person name="Hendrickx P.M."/>
            <person name="Scholtmeijer K."/>
            <person name="Baars J.J.P."/>
            <person name="van Peer A."/>
        </authorList>
    </citation>
    <scope>NUCLEOTIDE SEQUENCE [LARGE SCALE GENOMIC DNA]</scope>
    <source>
        <strain evidence="2 3">H119_p4</strain>
    </source>
</reference>